<dbReference type="PROSITE" id="PS51257">
    <property type="entry name" value="PROKAR_LIPOPROTEIN"/>
    <property type="match status" value="1"/>
</dbReference>
<proteinExistence type="predicted"/>
<evidence type="ECO:0000256" key="1">
    <source>
        <dbReference type="SAM" id="Coils"/>
    </source>
</evidence>
<protein>
    <submittedName>
        <fullName evidence="2">Uncharacterized protein</fullName>
    </submittedName>
</protein>
<feature type="coiled-coil region" evidence="1">
    <location>
        <begin position="40"/>
        <end position="67"/>
    </location>
</feature>
<dbReference type="AlphaFoldDB" id="A0A7K1U505"/>
<organism evidence="2 3">
    <name type="scientific">Chitinophaga tropicalis</name>
    <dbReference type="NCBI Taxonomy" id="2683588"/>
    <lineage>
        <taxon>Bacteria</taxon>
        <taxon>Pseudomonadati</taxon>
        <taxon>Bacteroidota</taxon>
        <taxon>Chitinophagia</taxon>
        <taxon>Chitinophagales</taxon>
        <taxon>Chitinophagaceae</taxon>
        <taxon>Chitinophaga</taxon>
    </lineage>
</organism>
<name>A0A7K1U505_9BACT</name>
<evidence type="ECO:0000313" key="3">
    <source>
        <dbReference type="Proteomes" id="UP000461730"/>
    </source>
</evidence>
<accession>A0A7K1U505</accession>
<sequence length="83" mass="9864">MKTNIIIKAFIIFLFAFTACNINQQRKDAIDSRNKSDSIMNEFNKINQRLEQENLKMKEDMLEYDKKRDSLHHLLDSLNSQSK</sequence>
<keyword evidence="1" id="KW-0175">Coiled coil</keyword>
<gene>
    <name evidence="2" type="ORF">GO493_14330</name>
</gene>
<evidence type="ECO:0000313" key="2">
    <source>
        <dbReference type="EMBL" id="MVT09443.1"/>
    </source>
</evidence>
<comment type="caution">
    <text evidence="2">The sequence shown here is derived from an EMBL/GenBank/DDBJ whole genome shotgun (WGS) entry which is preliminary data.</text>
</comment>
<dbReference type="Proteomes" id="UP000461730">
    <property type="component" value="Unassembled WGS sequence"/>
</dbReference>
<dbReference type="EMBL" id="WRXN01000005">
    <property type="protein sequence ID" value="MVT09443.1"/>
    <property type="molecule type" value="Genomic_DNA"/>
</dbReference>
<keyword evidence="3" id="KW-1185">Reference proteome</keyword>
<reference evidence="2 3" key="1">
    <citation type="submission" date="2019-12" db="EMBL/GenBank/DDBJ databases">
        <title>Chitinophaga sp. strain ysch24 (GDMCC 1.1355), whole genome shotgun sequence.</title>
        <authorList>
            <person name="Zhang X."/>
        </authorList>
    </citation>
    <scope>NUCLEOTIDE SEQUENCE [LARGE SCALE GENOMIC DNA]</scope>
    <source>
        <strain evidence="3">ysch24</strain>
    </source>
</reference>
<dbReference type="RefSeq" id="WP_157306889.1">
    <property type="nucleotide sequence ID" value="NZ_WRXN01000005.1"/>
</dbReference>